<dbReference type="EMBL" id="CAJNOR010004862">
    <property type="protein sequence ID" value="CAF1531762.1"/>
    <property type="molecule type" value="Genomic_DNA"/>
</dbReference>
<keyword evidence="1" id="KW-0812">Transmembrane</keyword>
<evidence type="ECO:0000256" key="1">
    <source>
        <dbReference type="SAM" id="Phobius"/>
    </source>
</evidence>
<keyword evidence="1" id="KW-0472">Membrane</keyword>
<feature type="transmembrane region" description="Helical" evidence="1">
    <location>
        <begin position="57"/>
        <end position="82"/>
    </location>
</feature>
<evidence type="ECO:0000313" key="4">
    <source>
        <dbReference type="Proteomes" id="UP000663828"/>
    </source>
</evidence>
<keyword evidence="1" id="KW-1133">Transmembrane helix</keyword>
<proteinExistence type="predicted"/>
<dbReference type="Gene3D" id="1.20.1070.10">
    <property type="entry name" value="Rhodopsin 7-helix transmembrane proteins"/>
    <property type="match status" value="1"/>
</dbReference>
<protein>
    <submittedName>
        <fullName evidence="3">Uncharacterized protein</fullName>
    </submittedName>
</protein>
<dbReference type="AlphaFoldDB" id="A0A815VFN9"/>
<feature type="transmembrane region" description="Helical" evidence="1">
    <location>
        <begin position="20"/>
        <end position="37"/>
    </location>
</feature>
<sequence length="207" mass="24104">MMLGQDIRVNTPLKHRPRLIQITIVLLSLMLIFRLIFNTLSFITLKLQKVQQIGSGTYLFCLSIIGQFGLLILLGRFIYLLITQIYRVKSRTTTYWFCLDLEYFLSICPILFDWLITLISLERLVNILQGVSFDKKKSVVWPKRLIWILIDIICLSSSHEFFSYELIDDPRSEISMVMDEILPINYECISSICSLFDSISLNNCSLT</sequence>
<gene>
    <name evidence="2" type="ORF">EDS130_LOCUS39296</name>
    <name evidence="3" type="ORF">XAT740_LOCUS41523</name>
</gene>
<reference evidence="3" key="1">
    <citation type="submission" date="2021-02" db="EMBL/GenBank/DDBJ databases">
        <authorList>
            <person name="Nowell W R."/>
        </authorList>
    </citation>
    <scope>NUCLEOTIDE SEQUENCE</scope>
</reference>
<evidence type="ECO:0000313" key="2">
    <source>
        <dbReference type="EMBL" id="CAF1447363.1"/>
    </source>
</evidence>
<dbReference type="Proteomes" id="UP000663828">
    <property type="component" value="Unassembled WGS sequence"/>
</dbReference>
<dbReference type="EMBL" id="CAJNOJ010000435">
    <property type="protein sequence ID" value="CAF1447363.1"/>
    <property type="molecule type" value="Genomic_DNA"/>
</dbReference>
<name>A0A815VFN9_ADIRI</name>
<organism evidence="3 4">
    <name type="scientific">Adineta ricciae</name>
    <name type="common">Rotifer</name>
    <dbReference type="NCBI Taxonomy" id="249248"/>
    <lineage>
        <taxon>Eukaryota</taxon>
        <taxon>Metazoa</taxon>
        <taxon>Spiralia</taxon>
        <taxon>Gnathifera</taxon>
        <taxon>Rotifera</taxon>
        <taxon>Eurotatoria</taxon>
        <taxon>Bdelloidea</taxon>
        <taxon>Adinetida</taxon>
        <taxon>Adinetidae</taxon>
        <taxon>Adineta</taxon>
    </lineage>
</organism>
<comment type="caution">
    <text evidence="3">The sequence shown here is derived from an EMBL/GenBank/DDBJ whole genome shotgun (WGS) entry which is preliminary data.</text>
</comment>
<feature type="transmembrane region" description="Helical" evidence="1">
    <location>
        <begin position="103"/>
        <end position="125"/>
    </location>
</feature>
<dbReference type="Proteomes" id="UP000663852">
    <property type="component" value="Unassembled WGS sequence"/>
</dbReference>
<accession>A0A815VFN9</accession>
<evidence type="ECO:0000313" key="3">
    <source>
        <dbReference type="EMBL" id="CAF1531762.1"/>
    </source>
</evidence>
<dbReference type="OrthoDB" id="10554442at2759"/>
<keyword evidence="4" id="KW-1185">Reference proteome</keyword>